<dbReference type="Proteomes" id="UP001284601">
    <property type="component" value="Unassembled WGS sequence"/>
</dbReference>
<dbReference type="InterPro" id="IPR043129">
    <property type="entry name" value="ATPase_NBD"/>
</dbReference>
<dbReference type="Gene3D" id="3.30.420.40">
    <property type="match status" value="2"/>
</dbReference>
<sequence>MAANDDSGDGARPSAGEAPSAGALLRVIRDAGALTRADLMRRTGLARSTVAQRVDALLRHELLHEVGGDSTGGRPAAALAFNDASGVVLCADLGATHSRLAVCDLGGASLGEEVEEFAIADGPEAVLATVDARFEALLALAGRDRRQVRGIGVGVPGPVAFDRGEPANPPIMPGWDGFSVPGWFADRYDAPVLVDNDVNIMALGEHSASWRDRVHLLFIKVGTGIGCGIVVDGRIHHGAKGAAGDIGHIRLAGWEVTCRCGNVGCLEAVSGGGALARRLSEQGVEARTSRDVVRLVKGGSGPATQLVREAGRNLGEVLAGCVNFFNPEVIVIGGDVGNASQQLLAGVREVVFQRSLPLATEDLRVVPSGLGDRAGVVGAANMVIEHVLSPAAIDRALRRAAVA</sequence>
<dbReference type="PANTHER" id="PTHR18964:SF173">
    <property type="entry name" value="GLUCOKINASE"/>
    <property type="match status" value="1"/>
</dbReference>
<comment type="similarity">
    <text evidence="1">Belongs to the ROK (NagC/XylR) family.</text>
</comment>
<dbReference type="InterPro" id="IPR000600">
    <property type="entry name" value="ROK"/>
</dbReference>
<organism evidence="2 3">
    <name type="scientific">Conexibacter stalactiti</name>
    <dbReference type="NCBI Taxonomy" id="1940611"/>
    <lineage>
        <taxon>Bacteria</taxon>
        <taxon>Bacillati</taxon>
        <taxon>Actinomycetota</taxon>
        <taxon>Thermoleophilia</taxon>
        <taxon>Solirubrobacterales</taxon>
        <taxon>Conexibacteraceae</taxon>
        <taxon>Conexibacter</taxon>
    </lineage>
</organism>
<dbReference type="PROSITE" id="PS01125">
    <property type="entry name" value="ROK"/>
    <property type="match status" value="1"/>
</dbReference>
<reference evidence="3" key="1">
    <citation type="submission" date="2023-07" db="EMBL/GenBank/DDBJ databases">
        <title>Conexibacter stalactiti sp. nov., isolated from stalactites in a lava cave and emended description of the genus Conexibacter.</title>
        <authorList>
            <person name="Lee S.D."/>
        </authorList>
    </citation>
    <scope>NUCLEOTIDE SEQUENCE [LARGE SCALE GENOMIC DNA]</scope>
    <source>
        <strain evidence="3">KCTC 39840</strain>
    </source>
</reference>
<evidence type="ECO:0000256" key="1">
    <source>
        <dbReference type="ARBA" id="ARBA00006479"/>
    </source>
</evidence>
<dbReference type="SUPFAM" id="SSF53067">
    <property type="entry name" value="Actin-like ATPase domain"/>
    <property type="match status" value="1"/>
</dbReference>
<comment type="caution">
    <text evidence="2">The sequence shown here is derived from an EMBL/GenBank/DDBJ whole genome shotgun (WGS) entry which is preliminary data.</text>
</comment>
<accession>A0ABU4HM29</accession>
<dbReference type="Pfam" id="PF13412">
    <property type="entry name" value="HTH_24"/>
    <property type="match status" value="1"/>
</dbReference>
<dbReference type="InterPro" id="IPR036390">
    <property type="entry name" value="WH_DNA-bd_sf"/>
</dbReference>
<dbReference type="EMBL" id="JAWSTH010000016">
    <property type="protein sequence ID" value="MDW5594368.1"/>
    <property type="molecule type" value="Genomic_DNA"/>
</dbReference>
<dbReference type="Pfam" id="PF00480">
    <property type="entry name" value="ROK"/>
    <property type="match status" value="1"/>
</dbReference>
<dbReference type="PANTHER" id="PTHR18964">
    <property type="entry name" value="ROK (REPRESSOR, ORF, KINASE) FAMILY"/>
    <property type="match status" value="1"/>
</dbReference>
<gene>
    <name evidence="2" type="ORF">R7226_08475</name>
</gene>
<dbReference type="RefSeq" id="WP_318596639.1">
    <property type="nucleotide sequence ID" value="NZ_JAWSTH010000016.1"/>
</dbReference>
<dbReference type="InterPro" id="IPR036388">
    <property type="entry name" value="WH-like_DNA-bd_sf"/>
</dbReference>
<keyword evidence="3" id="KW-1185">Reference proteome</keyword>
<protein>
    <submittedName>
        <fullName evidence="2">ROK family transcriptional regulator</fullName>
    </submittedName>
</protein>
<dbReference type="Gene3D" id="1.10.10.10">
    <property type="entry name" value="Winged helix-like DNA-binding domain superfamily/Winged helix DNA-binding domain"/>
    <property type="match status" value="1"/>
</dbReference>
<proteinExistence type="inferred from homology"/>
<name>A0ABU4HM29_9ACTN</name>
<evidence type="ECO:0000313" key="3">
    <source>
        <dbReference type="Proteomes" id="UP001284601"/>
    </source>
</evidence>
<dbReference type="SUPFAM" id="SSF46785">
    <property type="entry name" value="Winged helix' DNA-binding domain"/>
    <property type="match status" value="1"/>
</dbReference>
<evidence type="ECO:0000313" key="2">
    <source>
        <dbReference type="EMBL" id="MDW5594368.1"/>
    </source>
</evidence>
<dbReference type="InterPro" id="IPR049874">
    <property type="entry name" value="ROK_cs"/>
</dbReference>